<sequence>HKADPKCPNRRPYHTLLTAQGTIYNQWQARIMYFHWQKQRAADGPCSDMAAFTRLCPSKDGESDGVEKYIPTIFVAQLTPAVLAKYGHFGVLNRPHSVMEFFRNPELRARVTEEYVMLAETDHVLMKPLPNLASEGVAAAHAFGYMHAGPHHAKVIDLVNPQGDCTWRDLQPVGPSPLIIKLTDLEKLTPRWLNYSYELRADPMPARLIQDWVLEMWGYSIAAASLGVRHKIIDGFQIEPNAYARTSDDFNKKYYIFHYTYGIEYRLDGQPQGFNTIGEWSMDKRHYGGAYPPPDLDPPPEGANPSSRWLHNAWNSAIQAAGATWPDTNAMGTIGWRRESISSSEISRSKLAKAVRGTEWLWSGIKSLIFNDAGVLKTPWGEGKWGIAPKPKGLPWCAPPNECLFVDFSGAAHHVWFDADLSKFTSVRVGDGEIVNGTRIRH</sequence>
<dbReference type="GO" id="GO:0016020">
    <property type="term" value="C:membrane"/>
    <property type="evidence" value="ECO:0007669"/>
    <property type="project" value="UniProtKB-SubCell"/>
</dbReference>
<keyword evidence="4" id="KW-0812">Transmembrane</keyword>
<name>A0A0M0JWX1_9EUKA</name>
<dbReference type="EMBL" id="JWZX01002075">
    <property type="protein sequence ID" value="KOO31156.1"/>
    <property type="molecule type" value="Genomic_DNA"/>
</dbReference>
<keyword evidence="5" id="KW-1133">Transmembrane helix</keyword>
<keyword evidence="6" id="KW-0472">Membrane</keyword>
<comment type="caution">
    <text evidence="8">The sequence shown here is derived from an EMBL/GenBank/DDBJ whole genome shotgun (WGS) entry which is preliminary data.</text>
</comment>
<evidence type="ECO:0000313" key="8">
    <source>
        <dbReference type="EMBL" id="KOO31156.1"/>
    </source>
</evidence>
<reference evidence="9" key="1">
    <citation type="journal article" date="2015" name="PLoS Genet.">
        <title>Genome Sequence and Transcriptome Analyses of Chrysochromulina tobin: Metabolic Tools for Enhanced Algal Fitness in the Prominent Order Prymnesiales (Haptophyceae).</title>
        <authorList>
            <person name="Hovde B.T."/>
            <person name="Deodato C.R."/>
            <person name="Hunsperger H.M."/>
            <person name="Ryken S.A."/>
            <person name="Yost W."/>
            <person name="Jha R.K."/>
            <person name="Patterson J."/>
            <person name="Monnat R.J. Jr."/>
            <person name="Barlow S.B."/>
            <person name="Starkenburg S.R."/>
            <person name="Cattolico R.A."/>
        </authorList>
    </citation>
    <scope>NUCLEOTIDE SEQUENCE</scope>
    <source>
        <strain evidence="9">CCMP291</strain>
    </source>
</reference>
<feature type="domain" description="Hydroxyproline O-arabinosyltransferase-like" evidence="7">
    <location>
        <begin position="13"/>
        <end position="321"/>
    </location>
</feature>
<evidence type="ECO:0000256" key="5">
    <source>
        <dbReference type="ARBA" id="ARBA00022989"/>
    </source>
</evidence>
<keyword evidence="3" id="KW-0808">Transferase</keyword>
<feature type="non-terminal residue" evidence="8">
    <location>
        <position position="1"/>
    </location>
</feature>
<evidence type="ECO:0000256" key="6">
    <source>
        <dbReference type="ARBA" id="ARBA00023136"/>
    </source>
</evidence>
<dbReference type="PANTHER" id="PTHR31485">
    <property type="entry name" value="PEPTIDYL SERINE ALPHA-GALACTOSYLTRANSFERASE"/>
    <property type="match status" value="1"/>
</dbReference>
<keyword evidence="9" id="KW-1185">Reference proteome</keyword>
<evidence type="ECO:0000256" key="3">
    <source>
        <dbReference type="ARBA" id="ARBA00022679"/>
    </source>
</evidence>
<protein>
    <recommendedName>
        <fullName evidence="7">Hydroxyproline O-arabinosyltransferase-like domain-containing protein</fullName>
    </recommendedName>
</protein>
<dbReference type="Pfam" id="PF23452">
    <property type="entry name" value="HPAT"/>
    <property type="match status" value="1"/>
</dbReference>
<evidence type="ECO:0000313" key="9">
    <source>
        <dbReference type="Proteomes" id="UP000037460"/>
    </source>
</evidence>
<dbReference type="Proteomes" id="UP000037460">
    <property type="component" value="Unassembled WGS sequence"/>
</dbReference>
<dbReference type="OrthoDB" id="10259977at2759"/>
<dbReference type="AlphaFoldDB" id="A0A0M0JWX1"/>
<proteinExistence type="predicted"/>
<dbReference type="InterPro" id="IPR056508">
    <property type="entry name" value="HPAT-like"/>
</dbReference>
<dbReference type="PANTHER" id="PTHR31485:SF7">
    <property type="entry name" value="PEPTIDYL SERINE ALPHA-GALACTOSYLTRANSFERASE"/>
    <property type="match status" value="1"/>
</dbReference>
<accession>A0A0M0JWX1</accession>
<evidence type="ECO:0000259" key="7">
    <source>
        <dbReference type="Pfam" id="PF23452"/>
    </source>
</evidence>
<dbReference type="InterPro" id="IPR044845">
    <property type="entry name" value="HPAT/SRGT1-like"/>
</dbReference>
<evidence type="ECO:0000256" key="2">
    <source>
        <dbReference type="ARBA" id="ARBA00022676"/>
    </source>
</evidence>
<evidence type="ECO:0000256" key="1">
    <source>
        <dbReference type="ARBA" id="ARBA00004167"/>
    </source>
</evidence>
<dbReference type="GO" id="GO:0016757">
    <property type="term" value="F:glycosyltransferase activity"/>
    <property type="evidence" value="ECO:0007669"/>
    <property type="project" value="UniProtKB-KW"/>
</dbReference>
<keyword evidence="2" id="KW-0328">Glycosyltransferase</keyword>
<evidence type="ECO:0000256" key="4">
    <source>
        <dbReference type="ARBA" id="ARBA00022692"/>
    </source>
</evidence>
<comment type="subcellular location">
    <subcellularLocation>
        <location evidence="1">Membrane</location>
        <topology evidence="1">Single-pass membrane protein</topology>
    </subcellularLocation>
</comment>
<organism evidence="8 9">
    <name type="scientific">Chrysochromulina tobinii</name>
    <dbReference type="NCBI Taxonomy" id="1460289"/>
    <lineage>
        <taxon>Eukaryota</taxon>
        <taxon>Haptista</taxon>
        <taxon>Haptophyta</taxon>
        <taxon>Prymnesiophyceae</taxon>
        <taxon>Prymnesiales</taxon>
        <taxon>Chrysochromulinaceae</taxon>
        <taxon>Chrysochromulina</taxon>
    </lineage>
</organism>
<gene>
    <name evidence="8" type="ORF">Ctob_013843</name>
</gene>